<organism evidence="1">
    <name type="scientific">uncultured Desulfovibrio sp</name>
    <dbReference type="NCBI Taxonomy" id="167968"/>
    <lineage>
        <taxon>Bacteria</taxon>
        <taxon>Pseudomonadati</taxon>
        <taxon>Thermodesulfobacteriota</taxon>
        <taxon>Desulfovibrionia</taxon>
        <taxon>Desulfovibrionales</taxon>
        <taxon>Desulfovibrionaceae</taxon>
        <taxon>Desulfovibrio</taxon>
        <taxon>environmental samples</taxon>
    </lineage>
</organism>
<accession>A0A212L7Z8</accession>
<name>A0A212L7Z8_9BACT</name>
<reference evidence="1" key="1">
    <citation type="submission" date="2016-08" db="EMBL/GenBank/DDBJ databases">
        <authorList>
            <person name="Seilhamer J.J."/>
        </authorList>
    </citation>
    <scope>NUCLEOTIDE SEQUENCE</scope>
    <source>
        <strain evidence="1">86-1</strain>
    </source>
</reference>
<gene>
    <name evidence="1" type="ORF">KL86DES1_21448</name>
</gene>
<sequence length="79" mass="8782">MLYVALLFLKYFAGEGPFCKRVPSPTPPPLKTFSTLWYGMGLLVATCCGRTFFPHVKTEFPSRPATSASACRRFTQSIS</sequence>
<proteinExistence type="predicted"/>
<dbReference type="AlphaFoldDB" id="A0A212L7Z8"/>
<protein>
    <submittedName>
        <fullName evidence="1">Uncharacterized protein</fullName>
    </submittedName>
</protein>
<evidence type="ECO:0000313" key="1">
    <source>
        <dbReference type="EMBL" id="SCM73666.1"/>
    </source>
</evidence>
<dbReference type="EMBL" id="FMJC01000002">
    <property type="protein sequence ID" value="SCM73666.1"/>
    <property type="molecule type" value="Genomic_DNA"/>
</dbReference>